<dbReference type="InterPro" id="IPR012337">
    <property type="entry name" value="RNaseH-like_sf"/>
</dbReference>
<dbReference type="AlphaFoldDB" id="A0A1R3I7Z6"/>
<dbReference type="GO" id="GO:0003676">
    <property type="term" value="F:nucleic acid binding"/>
    <property type="evidence" value="ECO:0007669"/>
    <property type="project" value="InterPro"/>
</dbReference>
<dbReference type="OMA" id="PENINAW"/>
<organism evidence="2 3">
    <name type="scientific">Corchorus capsularis</name>
    <name type="common">Jute</name>
    <dbReference type="NCBI Taxonomy" id="210143"/>
    <lineage>
        <taxon>Eukaryota</taxon>
        <taxon>Viridiplantae</taxon>
        <taxon>Streptophyta</taxon>
        <taxon>Embryophyta</taxon>
        <taxon>Tracheophyta</taxon>
        <taxon>Spermatophyta</taxon>
        <taxon>Magnoliopsida</taxon>
        <taxon>eudicotyledons</taxon>
        <taxon>Gunneridae</taxon>
        <taxon>Pentapetalae</taxon>
        <taxon>rosids</taxon>
        <taxon>malvids</taxon>
        <taxon>Malvales</taxon>
        <taxon>Malvaceae</taxon>
        <taxon>Grewioideae</taxon>
        <taxon>Apeibeae</taxon>
        <taxon>Corchorus</taxon>
    </lineage>
</organism>
<dbReference type="Gene3D" id="1.10.340.70">
    <property type="match status" value="1"/>
</dbReference>
<protein>
    <recommendedName>
        <fullName evidence="1">RNase H type-1 domain-containing protein</fullName>
    </recommendedName>
</protein>
<feature type="domain" description="RNase H type-1" evidence="1">
    <location>
        <begin position="15"/>
        <end position="149"/>
    </location>
</feature>
<gene>
    <name evidence="2" type="ORF">CCACVL1_14209</name>
</gene>
<dbReference type="STRING" id="210143.A0A1R3I7Z6"/>
<dbReference type="InterPro" id="IPR002156">
    <property type="entry name" value="RNaseH_domain"/>
</dbReference>
<dbReference type="InterPro" id="IPR036397">
    <property type="entry name" value="RNaseH_sf"/>
</dbReference>
<dbReference type="GO" id="GO:0004523">
    <property type="term" value="F:RNA-DNA hybrid ribonuclease activity"/>
    <property type="evidence" value="ECO:0007669"/>
    <property type="project" value="InterPro"/>
</dbReference>
<name>A0A1R3I7Z6_COCAP</name>
<reference evidence="2 3" key="1">
    <citation type="submission" date="2013-09" db="EMBL/GenBank/DDBJ databases">
        <title>Corchorus capsularis genome sequencing.</title>
        <authorList>
            <person name="Alam M."/>
            <person name="Haque M.S."/>
            <person name="Islam M.S."/>
            <person name="Emdad E.M."/>
            <person name="Islam M.M."/>
            <person name="Ahmed B."/>
            <person name="Halim A."/>
            <person name="Hossen Q.M.M."/>
            <person name="Hossain M.Z."/>
            <person name="Ahmed R."/>
            <person name="Khan M.M."/>
            <person name="Islam R."/>
            <person name="Rashid M.M."/>
            <person name="Khan S.A."/>
            <person name="Rahman M.S."/>
            <person name="Alam M."/>
        </authorList>
    </citation>
    <scope>NUCLEOTIDE SEQUENCE [LARGE SCALE GENOMIC DNA]</scope>
    <source>
        <strain evidence="3">cv. CVL-1</strain>
        <tissue evidence="2">Whole seedling</tissue>
    </source>
</reference>
<proteinExistence type="predicted"/>
<evidence type="ECO:0000313" key="3">
    <source>
        <dbReference type="Proteomes" id="UP000188268"/>
    </source>
</evidence>
<comment type="caution">
    <text evidence="2">The sequence shown here is derived from an EMBL/GenBank/DDBJ whole genome shotgun (WGS) entry which is preliminary data.</text>
</comment>
<sequence>MPGDIDGEVCCNQPLMGEWTLYFDGSATATRGGAGVVLVPPEAERAYEEVVSMAFKLDFQCTNNQAEYEALVLGLNTAKIIGVTELCIIGDSNLVVKQTNGEFALKKPTLAPYRELTRVMLDHFQSVRCEHSPRSSNRYADALATLASKIHIPGQKEEISLLVQRWSVSGPLAGMTEYYLGEVSKGTDWRTPIIEQLRERKSSNLRFLKNYTMIQEALYYRGPNGILARCISPEEAKERLRASHKQWCGMEGPPLYRRMQRAGYYWPTMSSDCANAQYACPRCSEPPDVNDCHFVGSVGDWRRPYIEYLKNGVLPTNH</sequence>
<dbReference type="OrthoDB" id="101614at2759"/>
<dbReference type="PROSITE" id="PS50879">
    <property type="entry name" value="RNASE_H_1"/>
    <property type="match status" value="1"/>
</dbReference>
<dbReference type="PANTHER" id="PTHR48475:SF1">
    <property type="entry name" value="RNASE H TYPE-1 DOMAIN-CONTAINING PROTEIN"/>
    <property type="match status" value="1"/>
</dbReference>
<dbReference type="Pfam" id="PF13456">
    <property type="entry name" value="RVT_3"/>
    <property type="match status" value="1"/>
</dbReference>
<dbReference type="SUPFAM" id="SSF53098">
    <property type="entry name" value="Ribonuclease H-like"/>
    <property type="match status" value="1"/>
</dbReference>
<dbReference type="Gramene" id="OMO78679">
    <property type="protein sequence ID" value="OMO78679"/>
    <property type="gene ID" value="CCACVL1_14209"/>
</dbReference>
<dbReference type="CDD" id="cd09279">
    <property type="entry name" value="RNase_HI_like"/>
    <property type="match status" value="1"/>
</dbReference>
<dbReference type="Gene3D" id="3.30.420.10">
    <property type="entry name" value="Ribonuclease H-like superfamily/Ribonuclease H"/>
    <property type="match status" value="1"/>
</dbReference>
<dbReference type="Proteomes" id="UP000188268">
    <property type="component" value="Unassembled WGS sequence"/>
</dbReference>
<keyword evidence="3" id="KW-1185">Reference proteome</keyword>
<evidence type="ECO:0000259" key="1">
    <source>
        <dbReference type="PROSITE" id="PS50879"/>
    </source>
</evidence>
<evidence type="ECO:0000313" key="2">
    <source>
        <dbReference type="EMBL" id="OMO78679.1"/>
    </source>
</evidence>
<dbReference type="EMBL" id="AWWV01010530">
    <property type="protein sequence ID" value="OMO78679.1"/>
    <property type="molecule type" value="Genomic_DNA"/>
</dbReference>
<accession>A0A1R3I7Z6</accession>
<dbReference type="PANTHER" id="PTHR48475">
    <property type="entry name" value="RIBONUCLEASE H"/>
    <property type="match status" value="1"/>
</dbReference>